<keyword evidence="5" id="KW-0949">S-adenosyl-L-methionine</keyword>
<dbReference type="GO" id="GO:0044027">
    <property type="term" value="P:negative regulation of gene expression via chromosomal CpG island methylation"/>
    <property type="evidence" value="ECO:0007669"/>
    <property type="project" value="TreeGrafter"/>
</dbReference>
<dbReference type="EnsemblPlants" id="AUR62020708-RA">
    <property type="protein sequence ID" value="AUR62020708-RA:cds"/>
    <property type="gene ID" value="AUR62020708"/>
</dbReference>
<evidence type="ECO:0000256" key="1">
    <source>
        <dbReference type="ARBA" id="ARBA00004123"/>
    </source>
</evidence>
<reference evidence="11" key="1">
    <citation type="journal article" date="2017" name="Nature">
        <title>The genome of Chenopodium quinoa.</title>
        <authorList>
            <person name="Jarvis D.E."/>
            <person name="Ho Y.S."/>
            <person name="Lightfoot D.J."/>
            <person name="Schmoeckel S.M."/>
            <person name="Li B."/>
            <person name="Borm T.J.A."/>
            <person name="Ohyanagi H."/>
            <person name="Mineta K."/>
            <person name="Michell C.T."/>
            <person name="Saber N."/>
            <person name="Kharbatia N.M."/>
            <person name="Rupper R.R."/>
            <person name="Sharp A.R."/>
            <person name="Dally N."/>
            <person name="Boughton B.A."/>
            <person name="Woo Y.H."/>
            <person name="Gao G."/>
            <person name="Schijlen E.G.W.M."/>
            <person name="Guo X."/>
            <person name="Momin A.A."/>
            <person name="Negrao S."/>
            <person name="Al-Babili S."/>
            <person name="Gehring C."/>
            <person name="Roessner U."/>
            <person name="Jung C."/>
            <person name="Murphy K."/>
            <person name="Arold S.T."/>
            <person name="Gojobori T."/>
            <person name="van der Linden C.G."/>
            <person name="van Loo E.N."/>
            <person name="Jellen E.N."/>
            <person name="Maughan P.J."/>
            <person name="Tester M."/>
        </authorList>
    </citation>
    <scope>NUCLEOTIDE SEQUENCE [LARGE SCALE GENOMIC DNA]</scope>
    <source>
        <strain evidence="11">cv. PI 614886</strain>
    </source>
</reference>
<dbReference type="InterPro" id="IPR022702">
    <property type="entry name" value="Cytosine_MeTrfase1_RFD"/>
</dbReference>
<dbReference type="PROSITE" id="PS51038">
    <property type="entry name" value="BAH"/>
    <property type="match status" value="2"/>
</dbReference>
<dbReference type="InterPro" id="IPR043151">
    <property type="entry name" value="BAH_sf"/>
</dbReference>
<dbReference type="EC" id="2.1.1.37" evidence="2"/>
<evidence type="ECO:0000313" key="11">
    <source>
        <dbReference type="EnsemblPlants" id="AUR62020708-RA:cds"/>
    </source>
</evidence>
<keyword evidence="3" id="KW-0489">Methyltransferase</keyword>
<dbReference type="GO" id="GO:0003886">
    <property type="term" value="F:DNA (cytosine-5-)-methyltransferase activity"/>
    <property type="evidence" value="ECO:0007669"/>
    <property type="project" value="UniProtKB-EC"/>
</dbReference>
<evidence type="ECO:0000256" key="2">
    <source>
        <dbReference type="ARBA" id="ARBA00011975"/>
    </source>
</evidence>
<keyword evidence="8" id="KW-0539">Nucleus</keyword>
<name>A0A803LZ07_CHEQI</name>
<evidence type="ECO:0000256" key="4">
    <source>
        <dbReference type="ARBA" id="ARBA00022679"/>
    </source>
</evidence>
<evidence type="ECO:0000313" key="12">
    <source>
        <dbReference type="Proteomes" id="UP000596660"/>
    </source>
</evidence>
<feature type="compositionally biased region" description="Acidic residues" evidence="9">
    <location>
        <begin position="322"/>
        <end position="338"/>
    </location>
</feature>
<accession>A0A803LZ07</accession>
<reference evidence="11" key="2">
    <citation type="submission" date="2021-03" db="UniProtKB">
        <authorList>
            <consortium name="EnsemblPlants"/>
        </authorList>
    </citation>
    <scope>IDENTIFICATION</scope>
</reference>
<evidence type="ECO:0000259" key="10">
    <source>
        <dbReference type="PROSITE" id="PS51038"/>
    </source>
</evidence>
<keyword evidence="7" id="KW-0238">DNA-binding</keyword>
<proteinExistence type="predicted"/>
<sequence length="924" mass="105146">MNEDEIAADYPLPAYYKPTSDETDEYTIFDDLCMYDADQLPRNMLHNWSLYNSDSRLVSVELLPMKPCGEIDFAIFGSGIMTEDIGSGFCYDDDSIQSSTSTELENVDGIPVYLSEIILNFELLWSLYQSELIWPGNVSLLLSDFVYRLGKPSKQYAPWYETVLRTARLSISIITLLKEQSRVARFSVKEVLKRLSEFEKCHPAFISSNPIAVERYVVVHGQIILQQFAEYPDNNIRRCPFVSGLQTKIEERHHTKCLVKKKAVTKKGFNLNPRAAMVPIKKKQLLPATSTKLINRIWGEFYSNYSPEDSKNTFVSESKEEPLEEQDEDAEEEFEEQDDDIPVMETVKSHQHGRRDKLQCSAQDIKWVDESTQNTSANEALYKKADVLGDFVVVGGCVIVETTDSEDLLPIYFVEYMYEKSDGRKMAHGRLMLRGFQTVLGNVTDEREVFLTNNCLDFDLKEVKESVVVEIRSLPWGYQHRKNNADSEKMDRARADERKSKGLPMEYYVRSFYCPENGAFLALPSDAMGIGNGICHACKTKKTEKDINTLKVNSCNTGFMYLGTEYNLLDFVYVAHRQFEDEKESEKFKGGRNVDLKPCIIFQLLGIDTPKGSRQVTPQSVKIKARRFFRSDDISEEKAYRSHIYVSEKVHVLTVTAIQGKCDVKKKSDFLSSGYSFIHEHVFFCGLLYDPDSGALKQLPTSLKLSSSNEKPFDYSASRKNKGKIKEGETEGVSLTKWAIEYEEPAGQAFNLNHPKTMGFSGMNRFSKGAWSKVQCEMILAFLSFVDYFRPIYFLLENVRNFISFNKGQTFRLTIASLLEMGYQVRFGILEAGAFGVSQSRKRAFIWAASPQETLPEWPEPVHVFAGSELKVSLDSNRQYAAVRSSASGAPFRSITVRDTICDLPDVRNGASITPMEYKNDSVS</sequence>
<dbReference type="Pfam" id="PF00145">
    <property type="entry name" value="DNA_methylase"/>
    <property type="match status" value="1"/>
</dbReference>
<feature type="region of interest" description="Disordered" evidence="9">
    <location>
        <begin position="309"/>
        <end position="338"/>
    </location>
</feature>
<dbReference type="PANTHER" id="PTHR10629">
    <property type="entry name" value="CYTOSINE-SPECIFIC METHYLTRANSFERASE"/>
    <property type="match status" value="1"/>
</dbReference>
<dbReference type="GO" id="GO:0005634">
    <property type="term" value="C:nucleus"/>
    <property type="evidence" value="ECO:0007669"/>
    <property type="project" value="UniProtKB-SubCell"/>
</dbReference>
<dbReference type="InterPro" id="IPR050390">
    <property type="entry name" value="C5-Methyltransferase"/>
</dbReference>
<dbReference type="InterPro" id="IPR001525">
    <property type="entry name" value="C5_MeTfrase"/>
</dbReference>
<dbReference type="AlphaFoldDB" id="A0A803LZ07"/>
<dbReference type="PRINTS" id="PR00105">
    <property type="entry name" value="C5METTRFRASE"/>
</dbReference>
<dbReference type="Pfam" id="PF01426">
    <property type="entry name" value="BAH"/>
    <property type="match status" value="2"/>
</dbReference>
<dbReference type="SMART" id="SM00439">
    <property type="entry name" value="BAH"/>
    <property type="match status" value="2"/>
</dbReference>
<dbReference type="Gene3D" id="3.40.50.150">
    <property type="entry name" value="Vaccinia Virus protein VP39"/>
    <property type="match status" value="1"/>
</dbReference>
<evidence type="ECO:0000256" key="5">
    <source>
        <dbReference type="ARBA" id="ARBA00022691"/>
    </source>
</evidence>
<evidence type="ECO:0000256" key="8">
    <source>
        <dbReference type="ARBA" id="ARBA00023242"/>
    </source>
</evidence>
<dbReference type="GO" id="GO:0003682">
    <property type="term" value="F:chromatin binding"/>
    <property type="evidence" value="ECO:0007669"/>
    <property type="project" value="InterPro"/>
</dbReference>
<dbReference type="PANTHER" id="PTHR10629:SF52">
    <property type="entry name" value="DNA (CYTOSINE-5)-METHYLTRANSFERASE 1"/>
    <property type="match status" value="1"/>
</dbReference>
<dbReference type="Pfam" id="PF12047">
    <property type="entry name" value="DNMT1-RFD"/>
    <property type="match status" value="1"/>
</dbReference>
<organism evidence="11 12">
    <name type="scientific">Chenopodium quinoa</name>
    <name type="common">Quinoa</name>
    <dbReference type="NCBI Taxonomy" id="63459"/>
    <lineage>
        <taxon>Eukaryota</taxon>
        <taxon>Viridiplantae</taxon>
        <taxon>Streptophyta</taxon>
        <taxon>Embryophyta</taxon>
        <taxon>Tracheophyta</taxon>
        <taxon>Spermatophyta</taxon>
        <taxon>Magnoliopsida</taxon>
        <taxon>eudicotyledons</taxon>
        <taxon>Gunneridae</taxon>
        <taxon>Pentapetalae</taxon>
        <taxon>Caryophyllales</taxon>
        <taxon>Chenopodiaceae</taxon>
        <taxon>Chenopodioideae</taxon>
        <taxon>Atripliceae</taxon>
        <taxon>Chenopodium</taxon>
    </lineage>
</organism>
<feature type="domain" description="BAH" evidence="10">
    <location>
        <begin position="564"/>
        <end position="700"/>
    </location>
</feature>
<dbReference type="InterPro" id="IPR001025">
    <property type="entry name" value="BAH_dom"/>
</dbReference>
<dbReference type="Proteomes" id="UP000596660">
    <property type="component" value="Unplaced"/>
</dbReference>
<keyword evidence="12" id="KW-1185">Reference proteome</keyword>
<dbReference type="InterPro" id="IPR029063">
    <property type="entry name" value="SAM-dependent_MTases_sf"/>
</dbReference>
<evidence type="ECO:0000256" key="6">
    <source>
        <dbReference type="ARBA" id="ARBA00022737"/>
    </source>
</evidence>
<dbReference type="Gramene" id="AUR62020708-RA">
    <property type="protein sequence ID" value="AUR62020708-RA:cds"/>
    <property type="gene ID" value="AUR62020708"/>
</dbReference>
<dbReference type="GO" id="GO:0032259">
    <property type="term" value="P:methylation"/>
    <property type="evidence" value="ECO:0007669"/>
    <property type="project" value="UniProtKB-KW"/>
</dbReference>
<dbReference type="GO" id="GO:0003677">
    <property type="term" value="F:DNA binding"/>
    <property type="evidence" value="ECO:0007669"/>
    <property type="project" value="UniProtKB-KW"/>
</dbReference>
<keyword evidence="4" id="KW-0808">Transferase</keyword>
<evidence type="ECO:0000256" key="3">
    <source>
        <dbReference type="ARBA" id="ARBA00022603"/>
    </source>
</evidence>
<feature type="domain" description="BAH" evidence="10">
    <location>
        <begin position="390"/>
        <end position="524"/>
    </location>
</feature>
<protein>
    <recommendedName>
        <fullName evidence="2">DNA (cytosine-5-)-methyltransferase</fullName>
        <ecNumber evidence="2">2.1.1.37</ecNumber>
    </recommendedName>
</protein>
<evidence type="ECO:0000256" key="9">
    <source>
        <dbReference type="SAM" id="MobiDB-lite"/>
    </source>
</evidence>
<dbReference type="SUPFAM" id="SSF53335">
    <property type="entry name" value="S-adenosyl-L-methionine-dependent methyltransferases"/>
    <property type="match status" value="1"/>
</dbReference>
<dbReference type="Gene3D" id="2.30.30.490">
    <property type="match status" value="2"/>
</dbReference>
<dbReference type="SMR" id="A0A803LZ07"/>
<keyword evidence="6" id="KW-0677">Repeat</keyword>
<evidence type="ECO:0000256" key="7">
    <source>
        <dbReference type="ARBA" id="ARBA00023125"/>
    </source>
</evidence>
<dbReference type="Gene3D" id="3.90.120.10">
    <property type="entry name" value="DNA Methylase, subunit A, domain 2"/>
    <property type="match status" value="1"/>
</dbReference>
<comment type="subcellular location">
    <subcellularLocation>
        <location evidence="1">Nucleus</location>
    </subcellularLocation>
</comment>